<gene>
    <name evidence="1" type="ORF">GQ588_00845</name>
</gene>
<accession>A0A857DDL0</accession>
<dbReference type="Pfam" id="PF10764">
    <property type="entry name" value="Gin"/>
    <property type="match status" value="1"/>
</dbReference>
<dbReference type="InterPro" id="IPR019700">
    <property type="entry name" value="Sigma-G_inhibitor_Gin"/>
</dbReference>
<proteinExistence type="predicted"/>
<evidence type="ECO:0000313" key="1">
    <source>
        <dbReference type="EMBL" id="QGZ99319.1"/>
    </source>
</evidence>
<dbReference type="RefSeq" id="WP_083221924.1">
    <property type="nucleotide sequence ID" value="NZ_CP046996.1"/>
</dbReference>
<dbReference type="Proteomes" id="UP000430508">
    <property type="component" value="Chromosome"/>
</dbReference>
<dbReference type="EMBL" id="CP046996">
    <property type="protein sequence ID" value="QGZ99319.1"/>
    <property type="molecule type" value="Genomic_DNA"/>
</dbReference>
<sequence>MHNIYPRCSLCRNTPLNGLYDGFRLAGKFICSACEEQIMTADVRTPTYQENLLLIRKVLYGQSADYISGQSNR</sequence>
<dbReference type="AlphaFoldDB" id="A0A857DDL0"/>
<evidence type="ECO:0000313" key="2">
    <source>
        <dbReference type="Proteomes" id="UP000430508"/>
    </source>
</evidence>
<name>A0A857DDL0_9FIRM</name>
<reference evidence="1 2" key="1">
    <citation type="submission" date="2019-12" db="EMBL/GenBank/DDBJ databases">
        <title>Sequence classification of anaerobic respiratory reductive dehalogenases: First we see many, then we see few.</title>
        <authorList>
            <person name="Molenda O."/>
            <person name="Puentes Jacome L.A."/>
            <person name="Cao X."/>
            <person name="Nesbo C.L."/>
            <person name="Tang S."/>
            <person name="Morson N."/>
            <person name="Patron J."/>
            <person name="Lomheim L."/>
            <person name="Wishart D.S."/>
            <person name="Edwards E.A."/>
        </authorList>
    </citation>
    <scope>NUCLEOTIDE SEQUENCE [LARGE SCALE GENOMIC DNA]</scope>
    <source>
        <strain evidence="1 2">12DCA</strain>
    </source>
</reference>
<protein>
    <submittedName>
        <fullName evidence="1">Inhibitor of sigma-G Gin</fullName>
    </submittedName>
</protein>
<organism evidence="1 2">
    <name type="scientific">Dehalobacter restrictus</name>
    <dbReference type="NCBI Taxonomy" id="55583"/>
    <lineage>
        <taxon>Bacteria</taxon>
        <taxon>Bacillati</taxon>
        <taxon>Bacillota</taxon>
        <taxon>Clostridia</taxon>
        <taxon>Eubacteriales</taxon>
        <taxon>Desulfitobacteriaceae</taxon>
        <taxon>Dehalobacter</taxon>
    </lineage>
</organism>